<feature type="transmembrane region" description="Helical" evidence="6">
    <location>
        <begin position="368"/>
        <end position="386"/>
    </location>
</feature>
<dbReference type="EMBL" id="MSJL01000013">
    <property type="protein sequence ID" value="OLF50063.1"/>
    <property type="molecule type" value="Genomic_DNA"/>
</dbReference>
<feature type="transmembrane region" description="Helical" evidence="6">
    <location>
        <begin position="257"/>
        <end position="278"/>
    </location>
</feature>
<feature type="transmembrane region" description="Helical" evidence="6">
    <location>
        <begin position="45"/>
        <end position="62"/>
    </location>
</feature>
<feature type="transmembrane region" description="Helical" evidence="6">
    <location>
        <begin position="299"/>
        <end position="318"/>
    </location>
</feature>
<feature type="transmembrane region" description="Helical" evidence="6">
    <location>
        <begin position="82"/>
        <end position="101"/>
    </location>
</feature>
<name>A0A1Q8EE80_STRAI</name>
<dbReference type="InterPro" id="IPR050833">
    <property type="entry name" value="Poly_Biosynth_Transport"/>
</dbReference>
<feature type="transmembrane region" description="Helical" evidence="6">
    <location>
        <begin position="143"/>
        <end position="163"/>
    </location>
</feature>
<evidence type="ECO:0000313" key="9">
    <source>
        <dbReference type="Proteomes" id="UP000186437"/>
    </source>
</evidence>
<reference evidence="9" key="2">
    <citation type="submission" date="2016-12" db="EMBL/GenBank/DDBJ databases">
        <authorList>
            <person name="Gulvik C.A."/>
        </authorList>
    </citation>
    <scope>NUCLEOTIDE SEQUENCE [LARGE SCALE GENOMIC DNA]</scope>
    <source>
        <strain evidence="9">ATCC 51725</strain>
    </source>
</reference>
<dbReference type="AlphaFoldDB" id="A0A1Q8EE80"/>
<dbReference type="Proteomes" id="UP000255213">
    <property type="component" value="Unassembled WGS sequence"/>
</dbReference>
<feature type="transmembrane region" description="Helical" evidence="6">
    <location>
        <begin position="338"/>
        <end position="361"/>
    </location>
</feature>
<keyword evidence="4 6" id="KW-1133">Transmembrane helix</keyword>
<gene>
    <name evidence="8" type="primary">rgpX3</name>
    <name evidence="7" type="ORF">BU200_04050</name>
    <name evidence="8" type="ORF">NCTC12957_01655</name>
</gene>
<organism evidence="7 9">
    <name type="scientific">Streptococcus acidominimus</name>
    <dbReference type="NCBI Taxonomy" id="1326"/>
    <lineage>
        <taxon>Bacteria</taxon>
        <taxon>Bacillati</taxon>
        <taxon>Bacillota</taxon>
        <taxon>Bacilli</taxon>
        <taxon>Lactobacillales</taxon>
        <taxon>Streptococcaceae</taxon>
        <taxon>Streptococcus</taxon>
    </lineage>
</organism>
<evidence type="ECO:0000256" key="6">
    <source>
        <dbReference type="SAM" id="Phobius"/>
    </source>
</evidence>
<evidence type="ECO:0000313" key="10">
    <source>
        <dbReference type="Proteomes" id="UP000255213"/>
    </source>
</evidence>
<keyword evidence="5 6" id="KW-0472">Membrane</keyword>
<evidence type="ECO:0000256" key="5">
    <source>
        <dbReference type="ARBA" id="ARBA00023136"/>
    </source>
</evidence>
<reference evidence="7" key="1">
    <citation type="submission" date="2016-12" db="EMBL/GenBank/DDBJ databases">
        <authorList>
            <person name="Song W.-J."/>
            <person name="Kurnit D.M."/>
        </authorList>
    </citation>
    <scope>NUCLEOTIDE SEQUENCE [LARGE SCALE GENOMIC DNA]</scope>
    <source>
        <strain evidence="7">ATCC 51725</strain>
    </source>
</reference>
<keyword evidence="3 6" id="KW-0812">Transmembrane</keyword>
<evidence type="ECO:0000256" key="2">
    <source>
        <dbReference type="ARBA" id="ARBA00022475"/>
    </source>
</evidence>
<dbReference type="RefSeq" id="WP_075098950.1">
    <property type="nucleotide sequence ID" value="NZ_MSJL01000013.1"/>
</dbReference>
<accession>A0A1Q8EE80</accession>
<dbReference type="GO" id="GO:0005886">
    <property type="term" value="C:plasma membrane"/>
    <property type="evidence" value="ECO:0007669"/>
    <property type="project" value="UniProtKB-SubCell"/>
</dbReference>
<feature type="transmembrane region" description="Helical" evidence="6">
    <location>
        <begin position="169"/>
        <end position="187"/>
    </location>
</feature>
<sequence>MKKRSSPTAKSVYMWNMLGNLAAAGVSVLYLLLVTRLTSDRVADQFSLAISIGNLWVIIGLFQVRNYQGTDITQRYSFTHYFFSRLWTIGIMLVTIIPYLYLIHYDLSAFSLSLLLLIILYRASDALSDVFQGLFQQNSRLDIAGKSMFFRYVFSVLIVWIGLLQTKSLILSLAVLAGFNLLFIVCYDYHYSHQFATIDWNYFGDRKYRQESFQVLKQCVSLFAYGFLLNQIFNEPRLVIAAGLRSGMLGKGLQRDYSILFMPVFFMSLCVLVIRPLITKLAVFWQERNMECFNQIVKKIVLVLSGISIFVVGVTFLIGPEIMTLVFGVDLYSYRLTLTLLVFSGFLYALATVFENILIIFRQHPRLFFVYIPMFACSKCITFAQVMEKKLLGAAVSFMMTMVIYVVGTYIIFYYFKKKGEKNGKSLV</sequence>
<evidence type="ECO:0000313" key="8">
    <source>
        <dbReference type="EMBL" id="SUN08067.1"/>
    </source>
</evidence>
<comment type="subcellular location">
    <subcellularLocation>
        <location evidence="1">Cell membrane</location>
        <topology evidence="1">Multi-pass membrane protein</topology>
    </subcellularLocation>
</comment>
<feature type="transmembrane region" description="Helical" evidence="6">
    <location>
        <begin position="392"/>
        <end position="416"/>
    </location>
</feature>
<evidence type="ECO:0000313" key="7">
    <source>
        <dbReference type="EMBL" id="OLF50063.1"/>
    </source>
</evidence>
<dbReference type="PANTHER" id="PTHR30250:SF11">
    <property type="entry name" value="O-ANTIGEN TRANSPORTER-RELATED"/>
    <property type="match status" value="1"/>
</dbReference>
<dbReference type="PANTHER" id="PTHR30250">
    <property type="entry name" value="PST FAMILY PREDICTED COLANIC ACID TRANSPORTER"/>
    <property type="match status" value="1"/>
</dbReference>
<evidence type="ECO:0000256" key="4">
    <source>
        <dbReference type="ARBA" id="ARBA00022989"/>
    </source>
</evidence>
<reference evidence="8 10" key="3">
    <citation type="submission" date="2018-06" db="EMBL/GenBank/DDBJ databases">
        <authorList>
            <consortium name="Pathogen Informatics"/>
            <person name="Doyle S."/>
        </authorList>
    </citation>
    <scope>NUCLEOTIDE SEQUENCE [LARGE SCALE GENOMIC DNA]</scope>
    <source>
        <strain evidence="8 10">NCTC12957</strain>
    </source>
</reference>
<proteinExistence type="predicted"/>
<evidence type="ECO:0000256" key="3">
    <source>
        <dbReference type="ARBA" id="ARBA00022692"/>
    </source>
</evidence>
<keyword evidence="9" id="KW-1185">Reference proteome</keyword>
<keyword evidence="2" id="KW-1003">Cell membrane</keyword>
<protein>
    <submittedName>
        <fullName evidence="7">Polysaccharide biosynthesis protein</fullName>
    </submittedName>
</protein>
<dbReference type="OrthoDB" id="3246647at2"/>
<dbReference type="Proteomes" id="UP000186437">
    <property type="component" value="Unassembled WGS sequence"/>
</dbReference>
<dbReference type="EMBL" id="UHEN01000001">
    <property type="protein sequence ID" value="SUN08067.1"/>
    <property type="molecule type" value="Genomic_DNA"/>
</dbReference>
<evidence type="ECO:0000256" key="1">
    <source>
        <dbReference type="ARBA" id="ARBA00004651"/>
    </source>
</evidence>
<feature type="transmembrane region" description="Helical" evidence="6">
    <location>
        <begin position="12"/>
        <end position="33"/>
    </location>
</feature>